<comment type="caution">
    <text evidence="1">The sequence shown here is derived from an EMBL/GenBank/DDBJ whole genome shotgun (WGS) entry which is preliminary data.</text>
</comment>
<organism evidence="1 2">
    <name type="scientific">Nocardia amamiensis</name>
    <dbReference type="NCBI Taxonomy" id="404578"/>
    <lineage>
        <taxon>Bacteria</taxon>
        <taxon>Bacillati</taxon>
        <taxon>Actinomycetota</taxon>
        <taxon>Actinomycetes</taxon>
        <taxon>Mycobacteriales</taxon>
        <taxon>Nocardiaceae</taxon>
        <taxon>Nocardia</taxon>
    </lineage>
</organism>
<name>A0ABS0D1R8_9NOCA</name>
<accession>A0ABS0D1R8</accession>
<evidence type="ECO:0000313" key="1">
    <source>
        <dbReference type="EMBL" id="MBF6302782.1"/>
    </source>
</evidence>
<proteinExistence type="predicted"/>
<protein>
    <recommendedName>
        <fullName evidence="3">HEAT repeat domain-containing protein</fullName>
    </recommendedName>
</protein>
<dbReference type="EMBL" id="JADLQX010000057">
    <property type="protein sequence ID" value="MBF6302782.1"/>
    <property type="molecule type" value="Genomic_DNA"/>
</dbReference>
<dbReference type="RefSeq" id="WP_195133964.1">
    <property type="nucleotide sequence ID" value="NZ_JADLQX010000057.1"/>
</dbReference>
<keyword evidence="2" id="KW-1185">Reference proteome</keyword>
<evidence type="ECO:0000313" key="2">
    <source>
        <dbReference type="Proteomes" id="UP000702209"/>
    </source>
</evidence>
<gene>
    <name evidence="1" type="ORF">IU459_35400</name>
</gene>
<evidence type="ECO:0008006" key="3">
    <source>
        <dbReference type="Google" id="ProtNLM"/>
    </source>
</evidence>
<reference evidence="1 2" key="1">
    <citation type="submission" date="2020-10" db="EMBL/GenBank/DDBJ databases">
        <title>Identification of Nocardia species via Next-generation sequencing and recognition of intraspecies genetic diversity.</title>
        <authorList>
            <person name="Li P."/>
            <person name="Li P."/>
            <person name="Lu B."/>
        </authorList>
    </citation>
    <scope>NUCLEOTIDE SEQUENCE [LARGE SCALE GENOMIC DNA]</scope>
    <source>
        <strain evidence="1 2">BJ06-0157</strain>
    </source>
</reference>
<sequence>MSPREATFVAHALSLAALHGPGPWPRDGHPLPDEQPRKSGEFVIPSVVYDGISTHHFGTGSQPVAELTDRVIAHLDDPAALLDLFSGLQAVRLADDLVRELRSRPVPREKLHSAARFVTENATRREVAKLGIVLLGTCGDERDRELLQLLGTLDEFSLFAVVALMNTQPDAQRAVFQLAQRLDGWGRIHAVERLKGCVDPDIRAWLLRSGFRNGVMNEYLAHIAATTGGLYEALLEDDVDDALLDGAADILKALANGGPAQDMHDYDDAVPAMHRFAELLARAEPTLVRLDAALTLEHLVSGGDFDWPDGEPTRLRSRYASLVAQQRWRDLVTGELAPRAELADPVRPEGHAERPPRVFEVALSCGGRLGMQVLPQALARLRSDRHNAYVWQWTMRHADEVTVDQVVGLAEQLLPLEDLASGPSESLGLGPDYEADMALEIIVWNLRDRPGIGGGLLLVALANRVVRCRRASLTILGAWPQEARPPRARDWVAAAAERETNPELRQDMLAFLAT</sequence>
<dbReference type="Proteomes" id="UP000702209">
    <property type="component" value="Unassembled WGS sequence"/>
</dbReference>